<keyword evidence="1" id="KW-1133">Transmembrane helix</keyword>
<feature type="chain" id="PRO_5002303441" evidence="2">
    <location>
        <begin position="27"/>
        <end position="175"/>
    </location>
</feature>
<dbReference type="Proteomes" id="UP000243876">
    <property type="component" value="Unassembled WGS sequence"/>
</dbReference>
<sequence>MARLSPLLPLLLILGTFLLLAQPTQALSPFSSTAMSFCKCRCNSTSTIIPLYRPQLASNPCLSCTRQFCLDQKLPQCVGVEHPEEDPDTGTGEEGDVEARCFQRDSPKSHFIVISFLVIVGTLLVFAGLKHYGFDLQAIFNRSGIKGVISEFAQVASVIVTRRRRGGPMYNSMPP</sequence>
<gene>
    <name evidence="3" type="primary">SPOSA6832_00248</name>
</gene>
<keyword evidence="4" id="KW-1185">Reference proteome</keyword>
<name>A0A0D6EG97_SPOSA</name>
<feature type="transmembrane region" description="Helical" evidence="1">
    <location>
        <begin position="110"/>
        <end position="129"/>
    </location>
</feature>
<evidence type="ECO:0000256" key="1">
    <source>
        <dbReference type="SAM" id="Phobius"/>
    </source>
</evidence>
<accession>A0A0D6EG97</accession>
<proteinExistence type="predicted"/>
<dbReference type="PANTHER" id="PTHR36854:SF1">
    <property type="entry name" value="TRANSMEMBRANE PROTEIN"/>
    <property type="match status" value="1"/>
</dbReference>
<keyword evidence="1" id="KW-0472">Membrane</keyword>
<dbReference type="AlphaFoldDB" id="A0A0D6EG97"/>
<organism evidence="3 4">
    <name type="scientific">Sporidiobolus salmonicolor</name>
    <name type="common">Yeast-like fungus</name>
    <name type="synonym">Sporobolomyces salmonicolor</name>
    <dbReference type="NCBI Taxonomy" id="5005"/>
    <lineage>
        <taxon>Eukaryota</taxon>
        <taxon>Fungi</taxon>
        <taxon>Dikarya</taxon>
        <taxon>Basidiomycota</taxon>
        <taxon>Pucciniomycotina</taxon>
        <taxon>Microbotryomycetes</taxon>
        <taxon>Sporidiobolales</taxon>
        <taxon>Sporidiobolaceae</taxon>
        <taxon>Sporobolomyces</taxon>
    </lineage>
</organism>
<keyword evidence="2" id="KW-0732">Signal</keyword>
<dbReference type="EMBL" id="CENE01000001">
    <property type="protein sequence ID" value="CEQ38793.1"/>
    <property type="molecule type" value="Genomic_DNA"/>
</dbReference>
<dbReference type="PANTHER" id="PTHR36854">
    <property type="entry name" value="CHROMOSOME 9, WHOLE GENOME SHOTGUN SEQUENCE"/>
    <property type="match status" value="1"/>
</dbReference>
<dbReference type="OrthoDB" id="2142503at2759"/>
<feature type="signal peptide" evidence="2">
    <location>
        <begin position="1"/>
        <end position="26"/>
    </location>
</feature>
<evidence type="ECO:0000313" key="3">
    <source>
        <dbReference type="EMBL" id="CEQ38793.1"/>
    </source>
</evidence>
<reference evidence="4" key="1">
    <citation type="submission" date="2015-02" db="EMBL/GenBank/DDBJ databases">
        <authorList>
            <person name="Gon?alves P."/>
        </authorList>
    </citation>
    <scope>NUCLEOTIDE SEQUENCE [LARGE SCALE GENOMIC DNA]</scope>
</reference>
<keyword evidence="1" id="KW-0812">Transmembrane</keyword>
<evidence type="ECO:0000313" key="4">
    <source>
        <dbReference type="Proteomes" id="UP000243876"/>
    </source>
</evidence>
<evidence type="ECO:0000256" key="2">
    <source>
        <dbReference type="SAM" id="SignalP"/>
    </source>
</evidence>
<protein>
    <submittedName>
        <fullName evidence="3">SPOSA6832_00248-mRNA-1:cds</fullName>
    </submittedName>
</protein>